<name>R9GP17_9SPHI</name>
<dbReference type="GO" id="GO:0003677">
    <property type="term" value="F:DNA binding"/>
    <property type="evidence" value="ECO:0007669"/>
    <property type="project" value="TreeGrafter"/>
</dbReference>
<dbReference type="SUPFAM" id="SSF52425">
    <property type="entry name" value="Cryptochrome/photolyase, N-terminal domain"/>
    <property type="match status" value="1"/>
</dbReference>
<dbReference type="InterPro" id="IPR002081">
    <property type="entry name" value="Cryptochrome/DNA_photolyase_1"/>
</dbReference>
<comment type="cofactor">
    <cofactor evidence="1">
        <name>(6R)-5,10-methylene-5,6,7,8-tetrahydrofolate</name>
        <dbReference type="ChEBI" id="CHEBI:15636"/>
    </cofactor>
</comment>
<dbReference type="InterPro" id="IPR006050">
    <property type="entry name" value="DNA_photolyase_N"/>
</dbReference>
<dbReference type="RefSeq" id="WP_016196796.1">
    <property type="nucleotide sequence ID" value="NZ_AQPN01000121.1"/>
</dbReference>
<dbReference type="GO" id="GO:0071949">
    <property type="term" value="F:FAD binding"/>
    <property type="evidence" value="ECO:0007669"/>
    <property type="project" value="TreeGrafter"/>
</dbReference>
<keyword evidence="2 4" id="KW-0285">Flavoprotein</keyword>
<dbReference type="PANTHER" id="PTHR11455:SF2">
    <property type="entry name" value="BLUE-LIGHT PHOTORECEPTOR PHR2"/>
    <property type="match status" value="1"/>
</dbReference>
<comment type="similarity">
    <text evidence="5">Belongs to the DNA photolyase family.</text>
</comment>
<dbReference type="InterPro" id="IPR036134">
    <property type="entry name" value="Crypto/Photolyase_FAD-like_sf"/>
</dbReference>
<reference evidence="7 8" key="1">
    <citation type="journal article" date="2013" name="Genome Announc.">
        <title>Draft Genome Sequence of Arcticibacter svalbardensis Strain MN12-7T, a Member of the Family Sphingobacteriaceae Isolated from an Arctic Soil Sample.</title>
        <authorList>
            <person name="Shivaji S."/>
            <person name="Ara S."/>
            <person name="Prasad S."/>
            <person name="Manasa B.P."/>
            <person name="Begum Z."/>
            <person name="Singh A."/>
            <person name="Kumar Pinnaka A."/>
        </authorList>
    </citation>
    <scope>NUCLEOTIDE SEQUENCE [LARGE SCALE GENOMIC DNA]</scope>
    <source>
        <strain evidence="7 8">MN12-7</strain>
    </source>
</reference>
<dbReference type="InterPro" id="IPR005101">
    <property type="entry name" value="Cryptochr/Photolyase_FAD-bd"/>
</dbReference>
<dbReference type="Proteomes" id="UP000014174">
    <property type="component" value="Unassembled WGS sequence"/>
</dbReference>
<dbReference type="Gene3D" id="3.40.50.620">
    <property type="entry name" value="HUPs"/>
    <property type="match status" value="1"/>
</dbReference>
<dbReference type="eggNOG" id="COG0415">
    <property type="taxonomic scope" value="Bacteria"/>
</dbReference>
<evidence type="ECO:0000256" key="1">
    <source>
        <dbReference type="ARBA" id="ARBA00001932"/>
    </source>
</evidence>
<evidence type="ECO:0000256" key="2">
    <source>
        <dbReference type="ARBA" id="ARBA00022630"/>
    </source>
</evidence>
<dbReference type="GO" id="GO:0003904">
    <property type="term" value="F:deoxyribodipyrimidine photo-lyase activity"/>
    <property type="evidence" value="ECO:0007669"/>
    <property type="project" value="TreeGrafter"/>
</dbReference>
<dbReference type="GO" id="GO:0000719">
    <property type="term" value="P:photoreactive repair"/>
    <property type="evidence" value="ECO:0007669"/>
    <property type="project" value="TreeGrafter"/>
</dbReference>
<keyword evidence="5" id="KW-0157">Chromophore</keyword>
<evidence type="ECO:0000256" key="4">
    <source>
        <dbReference type="PIRSR" id="PIRSR602081-1"/>
    </source>
</evidence>
<dbReference type="SUPFAM" id="SSF48173">
    <property type="entry name" value="Cryptochrome/photolyase FAD-binding domain"/>
    <property type="match status" value="1"/>
</dbReference>
<dbReference type="AlphaFoldDB" id="R9GP17"/>
<dbReference type="Gene3D" id="1.10.579.10">
    <property type="entry name" value="DNA Cyclobutane Dipyrimidine Photolyase, subunit A, domain 3"/>
    <property type="match status" value="1"/>
</dbReference>
<dbReference type="STRING" id="1150600.ADIARSV_3568"/>
<keyword evidence="3 4" id="KW-0274">FAD</keyword>
<evidence type="ECO:0000313" key="7">
    <source>
        <dbReference type="EMBL" id="EOR93270.1"/>
    </source>
</evidence>
<feature type="binding site" evidence="4">
    <location>
        <begin position="241"/>
        <end position="245"/>
    </location>
    <ligand>
        <name>FAD</name>
        <dbReference type="ChEBI" id="CHEBI:57692"/>
    </ligand>
</feature>
<dbReference type="OrthoDB" id="9772484at2"/>
<proteinExistence type="inferred from homology"/>
<dbReference type="PRINTS" id="PR00147">
    <property type="entry name" value="DNAPHOTLYASE"/>
</dbReference>
<dbReference type="InterPro" id="IPR014729">
    <property type="entry name" value="Rossmann-like_a/b/a_fold"/>
</dbReference>
<evidence type="ECO:0000256" key="3">
    <source>
        <dbReference type="ARBA" id="ARBA00022827"/>
    </source>
</evidence>
<protein>
    <submittedName>
        <fullName evidence="7">Deoxyribodipyrimidine photolyase, single-strand-specific</fullName>
    </submittedName>
</protein>
<sequence length="421" mass="48731">MSGKTILIWFRNDLRMHDNEVLIEAVNRAGKILPVYCFDPRYFTETSYGTKRSGYFRTKFLLESVESLREAFRERGGNLIIRIGKPEDVLPELCKQYGISEVYHHREVASEETEISAHVEDALWKMKINLKHFIGHTMFHKQDLPFPIKSIPNDFLVFKKKIERESIVRQGYESPDKLEMPLDVDWGPLPLMEEFGITPAKDIESDLLYTGGEKKALEIMNQLVEMPFSDFGILNPNKCNSAVLSPWLSLGCLSPRLVYWKVKEKLPPKSDLSIKIIIELQWRDFNRFMLKKHGPVLEMSSKKLKPAEKLKFINWKEGHTGELFVDACMQQLNATGFINNICKSFVSAYLIKKLKVQWLAGSAYFEEKAIDFSPAIDWGNWAIACDVIAYEKFANPAKEEVMEDQHIKNRLIYLEQHNKSA</sequence>
<organism evidence="7 8">
    <name type="scientific">Arcticibacter svalbardensis MN12-7</name>
    <dbReference type="NCBI Taxonomy" id="1150600"/>
    <lineage>
        <taxon>Bacteria</taxon>
        <taxon>Pseudomonadati</taxon>
        <taxon>Bacteroidota</taxon>
        <taxon>Sphingobacteriia</taxon>
        <taxon>Sphingobacteriales</taxon>
        <taxon>Sphingobacteriaceae</taxon>
        <taxon>Arcticibacter</taxon>
    </lineage>
</organism>
<comment type="cofactor">
    <cofactor evidence="4">
        <name>FAD</name>
        <dbReference type="ChEBI" id="CHEBI:57692"/>
    </cofactor>
    <text evidence="4">Binds 1 FAD per subunit.</text>
</comment>
<dbReference type="Pfam" id="PF03441">
    <property type="entry name" value="FAD_binding_7"/>
    <property type="match status" value="1"/>
</dbReference>
<evidence type="ECO:0000259" key="6">
    <source>
        <dbReference type="PROSITE" id="PS51645"/>
    </source>
</evidence>
<keyword evidence="8" id="KW-1185">Reference proteome</keyword>
<gene>
    <name evidence="7" type="ORF">ADIARSV_3568</name>
</gene>
<evidence type="ECO:0000313" key="8">
    <source>
        <dbReference type="Proteomes" id="UP000014174"/>
    </source>
</evidence>
<dbReference type="PANTHER" id="PTHR11455">
    <property type="entry name" value="CRYPTOCHROME"/>
    <property type="match status" value="1"/>
</dbReference>
<evidence type="ECO:0000256" key="5">
    <source>
        <dbReference type="RuleBase" id="RU004182"/>
    </source>
</evidence>
<dbReference type="Gene3D" id="1.25.40.80">
    <property type="match status" value="1"/>
</dbReference>
<feature type="domain" description="Photolyase/cryptochrome alpha/beta" evidence="6">
    <location>
        <begin position="4"/>
        <end position="138"/>
    </location>
</feature>
<dbReference type="EMBL" id="AQPN01000121">
    <property type="protein sequence ID" value="EOR93270.1"/>
    <property type="molecule type" value="Genomic_DNA"/>
</dbReference>
<keyword evidence="7" id="KW-0456">Lyase</keyword>
<dbReference type="Pfam" id="PF00875">
    <property type="entry name" value="DNA_photolyase"/>
    <property type="match status" value="1"/>
</dbReference>
<accession>R9GP17</accession>
<dbReference type="InterPro" id="IPR036155">
    <property type="entry name" value="Crypto/Photolyase_N_sf"/>
</dbReference>
<dbReference type="PROSITE" id="PS51645">
    <property type="entry name" value="PHR_CRY_ALPHA_BETA"/>
    <property type="match status" value="1"/>
</dbReference>
<comment type="caution">
    <text evidence="7">The sequence shown here is derived from an EMBL/GenBank/DDBJ whole genome shotgun (WGS) entry which is preliminary data.</text>
</comment>
<dbReference type="PATRIC" id="fig|1150600.3.peg.3537"/>